<evidence type="ECO:0000313" key="3">
    <source>
        <dbReference type="Proteomes" id="UP000439903"/>
    </source>
</evidence>
<evidence type="ECO:0000313" key="2">
    <source>
        <dbReference type="EMBL" id="KAF0519097.1"/>
    </source>
</evidence>
<feature type="chain" id="PRO_5034800801" description="Phosphatidylglycerol/phosphatidylinositol transfer protein" evidence="1">
    <location>
        <begin position="21"/>
        <end position="158"/>
    </location>
</feature>
<feature type="signal peptide" evidence="1">
    <location>
        <begin position="1"/>
        <end position="20"/>
    </location>
</feature>
<evidence type="ECO:0000256" key="1">
    <source>
        <dbReference type="SAM" id="SignalP"/>
    </source>
</evidence>
<protein>
    <recommendedName>
        <fullName evidence="4">Phosphatidylglycerol/phosphatidylinositol transfer protein</fullName>
    </recommendedName>
</protein>
<organism evidence="2 3">
    <name type="scientific">Gigaspora margarita</name>
    <dbReference type="NCBI Taxonomy" id="4874"/>
    <lineage>
        <taxon>Eukaryota</taxon>
        <taxon>Fungi</taxon>
        <taxon>Fungi incertae sedis</taxon>
        <taxon>Mucoromycota</taxon>
        <taxon>Glomeromycotina</taxon>
        <taxon>Glomeromycetes</taxon>
        <taxon>Diversisporales</taxon>
        <taxon>Gigasporaceae</taxon>
        <taxon>Gigaspora</taxon>
    </lineage>
</organism>
<keyword evidence="1" id="KW-0732">Signal</keyword>
<sequence>MKQNFISIFIFLVTPFVINAAPCYHIPTPPILGLRFILFDSSNPKIFNALMYISHQPELNIYNDSKLIVEIYSENDIENSKTKNVYDLCTIANITCPILAGIEYSAQTHFPIPNDTKIVGVSVLTGNNHYLGCEVYIFHNLTFPSQTSSIPTSTPPPQ</sequence>
<dbReference type="EMBL" id="WTPW01000366">
    <property type="protein sequence ID" value="KAF0519097.1"/>
    <property type="molecule type" value="Genomic_DNA"/>
</dbReference>
<comment type="caution">
    <text evidence="2">The sequence shown here is derived from an EMBL/GenBank/DDBJ whole genome shotgun (WGS) entry which is preliminary data.</text>
</comment>
<proteinExistence type="predicted"/>
<evidence type="ECO:0008006" key="4">
    <source>
        <dbReference type="Google" id="ProtNLM"/>
    </source>
</evidence>
<dbReference type="AlphaFoldDB" id="A0A8H4ANZ2"/>
<dbReference type="Proteomes" id="UP000439903">
    <property type="component" value="Unassembled WGS sequence"/>
</dbReference>
<reference evidence="2 3" key="1">
    <citation type="journal article" date="2019" name="Environ. Microbiol.">
        <title>At the nexus of three kingdoms: the genome of the mycorrhizal fungus Gigaspora margarita provides insights into plant, endobacterial and fungal interactions.</title>
        <authorList>
            <person name="Venice F."/>
            <person name="Ghignone S."/>
            <person name="Salvioli di Fossalunga A."/>
            <person name="Amselem J."/>
            <person name="Novero M."/>
            <person name="Xianan X."/>
            <person name="Sedzielewska Toro K."/>
            <person name="Morin E."/>
            <person name="Lipzen A."/>
            <person name="Grigoriev I.V."/>
            <person name="Henrissat B."/>
            <person name="Martin F.M."/>
            <person name="Bonfante P."/>
        </authorList>
    </citation>
    <scope>NUCLEOTIDE SEQUENCE [LARGE SCALE GENOMIC DNA]</scope>
    <source>
        <strain evidence="2 3">BEG34</strain>
    </source>
</reference>
<accession>A0A8H4ANZ2</accession>
<keyword evidence="3" id="KW-1185">Reference proteome</keyword>
<gene>
    <name evidence="2" type="ORF">F8M41_016664</name>
</gene>
<name>A0A8H4ANZ2_GIGMA</name>